<dbReference type="GO" id="GO:0005634">
    <property type="term" value="C:nucleus"/>
    <property type="evidence" value="ECO:0007669"/>
    <property type="project" value="UniProtKB-SubCell"/>
</dbReference>
<evidence type="ECO:0000259" key="12">
    <source>
        <dbReference type="Pfam" id="PF16900"/>
    </source>
</evidence>
<dbReference type="GO" id="GO:0006260">
    <property type="term" value="P:DNA replication"/>
    <property type="evidence" value="ECO:0007669"/>
    <property type="project" value="UniProtKB-KW"/>
</dbReference>
<feature type="domain" description="Replication protein A OB" evidence="12">
    <location>
        <begin position="241"/>
        <end position="330"/>
    </location>
</feature>
<dbReference type="CDD" id="cd04476">
    <property type="entry name" value="RPA1_DBD_C"/>
    <property type="match status" value="1"/>
</dbReference>
<dbReference type="Pfam" id="PF08646">
    <property type="entry name" value="Rep_fac-A_C"/>
    <property type="match status" value="1"/>
</dbReference>
<dbReference type="GO" id="GO:0006281">
    <property type="term" value="P:DNA repair"/>
    <property type="evidence" value="ECO:0007669"/>
    <property type="project" value="InterPro"/>
</dbReference>
<keyword evidence="6 9" id="KW-0862">Zinc</keyword>
<dbReference type="AlphaFoldDB" id="A0A814ZLB2"/>
<evidence type="ECO:0000259" key="11">
    <source>
        <dbReference type="Pfam" id="PF08646"/>
    </source>
</evidence>
<comment type="similarity">
    <text evidence="2 9">Belongs to the replication factor A protein 1 family.</text>
</comment>
<evidence type="ECO:0000313" key="13">
    <source>
        <dbReference type="EMBL" id="CAF1246932.1"/>
    </source>
</evidence>
<gene>
    <name evidence="14" type="ORF">OTI717_LOCUS17629</name>
    <name evidence="13" type="ORF">RFH988_LOCUS26968</name>
</gene>
<dbReference type="OrthoDB" id="1751331at2759"/>
<evidence type="ECO:0000256" key="2">
    <source>
        <dbReference type="ARBA" id="ARBA00005690"/>
    </source>
</evidence>
<dbReference type="InterPro" id="IPR007199">
    <property type="entry name" value="Rep_factor-A_N"/>
</dbReference>
<evidence type="ECO:0000256" key="9">
    <source>
        <dbReference type="RuleBase" id="RU364130"/>
    </source>
</evidence>
<comment type="subunit">
    <text evidence="9">Component of the heterotrimeric canonical replication protein A complex (RPA).</text>
</comment>
<evidence type="ECO:0000256" key="4">
    <source>
        <dbReference type="ARBA" id="ARBA00022723"/>
    </source>
</evidence>
<dbReference type="GO" id="GO:0003677">
    <property type="term" value="F:DNA binding"/>
    <property type="evidence" value="ECO:0007669"/>
    <property type="project" value="UniProtKB-KW"/>
</dbReference>
<evidence type="ECO:0000256" key="6">
    <source>
        <dbReference type="ARBA" id="ARBA00022833"/>
    </source>
</evidence>
<sequence>MASISLTKGSISRYQNGNTQQSAIVKVLNIRQCESSTTTDVERYRLSITDGQDTFNACILTPELNKLIKEQQLCENSIVKLENVAHNLTSTGKSFLVILKLTILPQSPVTTVNNNNNRPDTNICPIEMITPYLNGIWKIRARCIAKSPIRPLPVCHFDFVDASGEIRLTAFRDECTRFHPMIEIDKIYDILGVRVKTADKRFNNLRHNYELTLTPGSIVRLVDDTTINTNIPDIHYEFIPLRDISKYSSESFIDVIGIVDTCSGIIPFTNRTSNKDSVRREVTLLDEDTSISITLWDEQANDFDEELAENKTVVAFRGIRVAIFNNKYSLSGHRNMIIKINPDISQAKHLRIWYDAGGRLTNNRIITTTDRATREDPWKTIAQIENEHLGRQGRPDYVMIKAICMHIANDRVVYTSCPTNDCFRKVNKLSSGLYHCDKCREDFNECHWNYMLRAELVDSTGVIWVSFFQQQAKELMGNITAEQFAQAKNNNDEILMQTYLNKNTFREKYFRLRINQETFNDVTTVKISCMSISDIDFSEYGRRLIDNIENGF</sequence>
<keyword evidence="3 9" id="KW-0235">DNA replication</keyword>
<dbReference type="SUPFAM" id="SSF50249">
    <property type="entry name" value="Nucleic acid-binding proteins"/>
    <property type="match status" value="4"/>
</dbReference>
<dbReference type="InterPro" id="IPR047192">
    <property type="entry name" value="Euk_RPA1_DBD_C"/>
</dbReference>
<dbReference type="GO" id="GO:0006310">
    <property type="term" value="P:DNA recombination"/>
    <property type="evidence" value="ECO:0007669"/>
    <property type="project" value="InterPro"/>
</dbReference>
<keyword evidence="5 9" id="KW-0863">Zinc-finger</keyword>
<dbReference type="Pfam" id="PF16900">
    <property type="entry name" value="REPA_OB_2"/>
    <property type="match status" value="1"/>
</dbReference>
<keyword evidence="8 9" id="KW-0539">Nucleus</keyword>
<organism evidence="13 15">
    <name type="scientific">Rotaria sordida</name>
    <dbReference type="NCBI Taxonomy" id="392033"/>
    <lineage>
        <taxon>Eukaryota</taxon>
        <taxon>Metazoa</taxon>
        <taxon>Spiralia</taxon>
        <taxon>Gnathifera</taxon>
        <taxon>Rotifera</taxon>
        <taxon>Eurotatoria</taxon>
        <taxon>Bdelloidea</taxon>
        <taxon>Philodinida</taxon>
        <taxon>Philodinidae</taxon>
        <taxon>Rotaria</taxon>
    </lineage>
</organism>
<keyword evidence="4 9" id="KW-0479">Metal-binding</keyword>
<dbReference type="FunFam" id="2.40.50.140:FF:000041">
    <property type="entry name" value="Replication protein A subunit"/>
    <property type="match status" value="1"/>
</dbReference>
<dbReference type="InterPro" id="IPR012340">
    <property type="entry name" value="NA-bd_OB-fold"/>
</dbReference>
<dbReference type="GO" id="GO:0008270">
    <property type="term" value="F:zinc ion binding"/>
    <property type="evidence" value="ECO:0007669"/>
    <property type="project" value="UniProtKB-KW"/>
</dbReference>
<evidence type="ECO:0000259" key="10">
    <source>
        <dbReference type="Pfam" id="PF04057"/>
    </source>
</evidence>
<dbReference type="FunFam" id="2.40.50.140:FF:000064">
    <property type="entry name" value="Replication protein A subunit"/>
    <property type="match status" value="1"/>
</dbReference>
<dbReference type="InterPro" id="IPR013955">
    <property type="entry name" value="Rep_factor-A_C"/>
</dbReference>
<dbReference type="CDD" id="cd04475">
    <property type="entry name" value="RPA1_DBD_B"/>
    <property type="match status" value="1"/>
</dbReference>
<evidence type="ECO:0000256" key="3">
    <source>
        <dbReference type="ARBA" id="ARBA00022705"/>
    </source>
</evidence>
<proteinExistence type="inferred from homology"/>
<dbReference type="InterPro" id="IPR031657">
    <property type="entry name" value="REPA_OB_2"/>
</dbReference>
<feature type="domain" description="Replication factor-A protein 1 N-terminal" evidence="10">
    <location>
        <begin position="6"/>
        <end position="104"/>
    </location>
</feature>
<protein>
    <recommendedName>
        <fullName evidence="9">Replication protein A subunit</fullName>
    </recommendedName>
</protein>
<dbReference type="CDD" id="cd04474">
    <property type="entry name" value="RPA1_DBD_A"/>
    <property type="match status" value="1"/>
</dbReference>
<dbReference type="NCBIfam" id="TIGR00617">
    <property type="entry name" value="rpa1"/>
    <property type="match status" value="1"/>
</dbReference>
<dbReference type="Proteomes" id="UP000663823">
    <property type="component" value="Unassembled WGS sequence"/>
</dbReference>
<comment type="subcellular location">
    <subcellularLocation>
        <location evidence="1 9">Nucleus</location>
    </subcellularLocation>
</comment>
<evidence type="ECO:0000256" key="7">
    <source>
        <dbReference type="ARBA" id="ARBA00023125"/>
    </source>
</evidence>
<evidence type="ECO:0000256" key="5">
    <source>
        <dbReference type="ARBA" id="ARBA00022771"/>
    </source>
</evidence>
<evidence type="ECO:0000313" key="14">
    <source>
        <dbReference type="EMBL" id="CAF3789405.1"/>
    </source>
</evidence>
<reference evidence="13" key="1">
    <citation type="submission" date="2021-02" db="EMBL/GenBank/DDBJ databases">
        <authorList>
            <person name="Nowell W R."/>
        </authorList>
    </citation>
    <scope>NUCLEOTIDE SEQUENCE</scope>
</reference>
<name>A0A814ZLB2_9BILA</name>
<dbReference type="FunFam" id="2.40.50.140:FF:000090">
    <property type="entry name" value="Replication protein A subunit"/>
    <property type="match status" value="1"/>
</dbReference>
<dbReference type="EMBL" id="CAJOAX010002343">
    <property type="protein sequence ID" value="CAF3789405.1"/>
    <property type="molecule type" value="Genomic_DNA"/>
</dbReference>
<dbReference type="Proteomes" id="UP000663882">
    <property type="component" value="Unassembled WGS sequence"/>
</dbReference>
<dbReference type="Pfam" id="PF04057">
    <property type="entry name" value="Rep-A_N"/>
    <property type="match status" value="1"/>
</dbReference>
<evidence type="ECO:0000313" key="15">
    <source>
        <dbReference type="Proteomes" id="UP000663882"/>
    </source>
</evidence>
<dbReference type="PANTHER" id="PTHR47165">
    <property type="entry name" value="OS03G0429900 PROTEIN"/>
    <property type="match status" value="1"/>
</dbReference>
<dbReference type="EMBL" id="CAJNOO010002219">
    <property type="protein sequence ID" value="CAF1246932.1"/>
    <property type="molecule type" value="Genomic_DNA"/>
</dbReference>
<comment type="function">
    <text evidence="9">As part of the heterotrimeric replication protein A complex (RPA/RP-A), binds and stabilizes single-stranded DNA intermediates, that form during DNA replication or upon DNA stress. It prevents their reannealing and in parallel, recruits and activates different proteins and complexes involved in DNA metabolism. Thereby, it plays an essential role both in DNA replication and the cellular response to DNA damage.</text>
</comment>
<dbReference type="Gene3D" id="2.40.50.140">
    <property type="entry name" value="Nucleic acid-binding proteins"/>
    <property type="match status" value="4"/>
</dbReference>
<dbReference type="InterPro" id="IPR004591">
    <property type="entry name" value="Rfa1"/>
</dbReference>
<dbReference type="PANTHER" id="PTHR47165:SF4">
    <property type="entry name" value="OS03G0429900 PROTEIN"/>
    <property type="match status" value="1"/>
</dbReference>
<feature type="domain" description="Replication factor A C-terminal" evidence="11">
    <location>
        <begin position="397"/>
        <end position="544"/>
    </location>
</feature>
<evidence type="ECO:0000256" key="8">
    <source>
        <dbReference type="ARBA" id="ARBA00023242"/>
    </source>
</evidence>
<comment type="caution">
    <text evidence="13">The sequence shown here is derived from an EMBL/GenBank/DDBJ whole genome shotgun (WGS) entry which is preliminary data.</text>
</comment>
<evidence type="ECO:0000256" key="1">
    <source>
        <dbReference type="ARBA" id="ARBA00004123"/>
    </source>
</evidence>
<keyword evidence="7 9" id="KW-0238">DNA-binding</keyword>
<accession>A0A814ZLB2</accession>